<gene>
    <name evidence="3" type="ORF">DA73_0220525</name>
    <name evidence="2" type="ORF">DA73_0400016340</name>
</gene>
<dbReference type="AlphaFoldDB" id="A0A0C1NDK8"/>
<evidence type="ECO:0000256" key="1">
    <source>
        <dbReference type="SAM" id="Coils"/>
    </source>
</evidence>
<keyword evidence="1" id="KW-0175">Coiled coil</keyword>
<dbReference type="OrthoDB" id="452601at2"/>
<evidence type="ECO:0000313" key="4">
    <source>
        <dbReference type="Proteomes" id="UP000029738"/>
    </source>
</evidence>
<feature type="coiled-coil region" evidence="1">
    <location>
        <begin position="5"/>
        <end position="35"/>
    </location>
</feature>
<proteinExistence type="predicted"/>
<reference evidence="3" key="1">
    <citation type="journal article" date="2015" name="Genome Announc.">
        <title>Draft Genome Sequence of Tolypothrix boutellei Strain VB521301.</title>
        <authorList>
            <person name="Chandrababunaidu M.M."/>
            <person name="Singh D."/>
            <person name="Sen D."/>
            <person name="Bhan S."/>
            <person name="Das S."/>
            <person name="Gupta A."/>
            <person name="Adhikary S.P."/>
            <person name="Tripathy S."/>
        </authorList>
    </citation>
    <scope>NUCLEOTIDE SEQUENCE</scope>
    <source>
        <strain evidence="3">VB521301</strain>
    </source>
</reference>
<reference evidence="2" key="2">
    <citation type="submission" date="2019-11" db="EMBL/GenBank/DDBJ databases">
        <title>Improved Assembly of Tolypothrix boutellei genome.</title>
        <authorList>
            <person name="Sarangi A.N."/>
            <person name="Mukherjee M."/>
            <person name="Ghosh S."/>
            <person name="Singh D."/>
            <person name="Das A."/>
            <person name="Kant S."/>
            <person name="Prusty A."/>
            <person name="Tripathy S."/>
        </authorList>
    </citation>
    <scope>NUCLEOTIDE SEQUENCE</scope>
    <source>
        <strain evidence="2">VB521301</strain>
    </source>
</reference>
<comment type="caution">
    <text evidence="3">The sequence shown here is derived from an EMBL/GenBank/DDBJ whole genome shotgun (WGS) entry which is preliminary data.</text>
</comment>
<dbReference type="STRING" id="1479485.DA73_0220525"/>
<dbReference type="EMBL" id="JHEG02000048">
    <property type="protein sequence ID" value="KIE10856.1"/>
    <property type="molecule type" value="Genomic_DNA"/>
</dbReference>
<dbReference type="EMBL" id="JHEG04000001">
    <property type="protein sequence ID" value="KAF3886880.1"/>
    <property type="molecule type" value="Genomic_DNA"/>
</dbReference>
<keyword evidence="4" id="KW-1185">Reference proteome</keyword>
<sequence length="335" mass="37681">MKTLVSSYQEEKQKLKTQLENIETSEQAVQLVQNEINRLADFNSEYINGLTPQQARLATVMLKMLERYTSILILVEMQSPSQDTPVMSADNMRSQNQEGLTKFGLSTLLPLHNIAHLEKYLGDRKQAISQQIQHNREVISSLLAGGVAGTLAGGYWWGLIGAVTGGIIGKIVREIKLPENSDNISQVELQKEAKISINIDKLLDHLYQAFQSIDLTVAAYGVREEKASKLGLENNLDLLEYLQDLMADALDKQTQLPTAVRRRIEQAATILRHYGIEARVYQPLQEENLEMEPLSMFYFEPSLDPQVTDYITLKHAFIKDNQVLLPGSVIEPVSS</sequence>
<organism evidence="3">
    <name type="scientific">Tolypothrix bouteillei VB521301</name>
    <dbReference type="NCBI Taxonomy" id="1479485"/>
    <lineage>
        <taxon>Bacteria</taxon>
        <taxon>Bacillati</taxon>
        <taxon>Cyanobacteriota</taxon>
        <taxon>Cyanophyceae</taxon>
        <taxon>Nostocales</taxon>
        <taxon>Tolypothrichaceae</taxon>
        <taxon>Tolypothrix</taxon>
    </lineage>
</organism>
<dbReference type="Proteomes" id="UP000029738">
    <property type="component" value="Unassembled WGS sequence"/>
</dbReference>
<evidence type="ECO:0000313" key="3">
    <source>
        <dbReference type="EMBL" id="KIE10856.1"/>
    </source>
</evidence>
<dbReference type="RefSeq" id="WP_038092632.1">
    <property type="nucleotide sequence ID" value="NZ_JHEG04000001.1"/>
</dbReference>
<accession>A0A0C1NDK8</accession>
<protein>
    <submittedName>
        <fullName evidence="3">Uncharacterized protein</fullName>
    </submittedName>
</protein>
<evidence type="ECO:0000313" key="2">
    <source>
        <dbReference type="EMBL" id="KAF3886880.1"/>
    </source>
</evidence>
<name>A0A0C1NDK8_9CYAN</name>